<reference evidence="4" key="1">
    <citation type="submission" date="2019-11" db="EMBL/GenBank/DDBJ databases">
        <title>Genome sequence of Heliorestis convoluta strain HH, an alkaliphilic and minimalistic phototrophic bacterium from a soda lake in Egypt.</title>
        <authorList>
            <person name="Dewey E.D."/>
            <person name="Stokes L.M."/>
            <person name="Burchell B.M."/>
            <person name="Shaffer K.N."/>
            <person name="Huntington A.M."/>
            <person name="Baker J.M."/>
            <person name="Nadendla S."/>
            <person name="Giglio M.G."/>
            <person name="Touchman J.W."/>
            <person name="Blankenship R.E."/>
            <person name="Madigan M.T."/>
            <person name="Sattley W.M."/>
        </authorList>
    </citation>
    <scope>NUCLEOTIDE SEQUENCE [LARGE SCALE GENOMIC DNA]</scope>
    <source>
        <strain evidence="4">HH</strain>
    </source>
</reference>
<dbReference type="KEGG" id="hcv:FTV88_1696"/>
<dbReference type="SUPFAM" id="SSF56300">
    <property type="entry name" value="Metallo-dependent phosphatases"/>
    <property type="match status" value="1"/>
</dbReference>
<gene>
    <name evidence="3" type="ORF">FTV88_1696</name>
</gene>
<accession>A0A5Q2MY51</accession>
<evidence type="ECO:0000313" key="4">
    <source>
        <dbReference type="Proteomes" id="UP000366051"/>
    </source>
</evidence>
<organism evidence="3 4">
    <name type="scientific">Heliorestis convoluta</name>
    <dbReference type="NCBI Taxonomy" id="356322"/>
    <lineage>
        <taxon>Bacteria</taxon>
        <taxon>Bacillati</taxon>
        <taxon>Bacillota</taxon>
        <taxon>Clostridia</taxon>
        <taxon>Eubacteriales</taxon>
        <taxon>Heliobacteriaceae</taxon>
        <taxon>Heliorestis</taxon>
    </lineage>
</organism>
<feature type="domain" description="Calcineurin-like phosphoesterase" evidence="2">
    <location>
        <begin position="1"/>
        <end position="189"/>
    </location>
</feature>
<dbReference type="AlphaFoldDB" id="A0A5Q2MY51"/>
<keyword evidence="4" id="KW-1185">Reference proteome</keyword>
<comment type="similarity">
    <text evidence="1">Belongs to the metallophosphoesterase superfamily. YfcE family.</text>
</comment>
<dbReference type="InterPro" id="IPR029052">
    <property type="entry name" value="Metallo-depent_PP-like"/>
</dbReference>
<dbReference type="EMBL" id="CP045875">
    <property type="protein sequence ID" value="QGG47794.1"/>
    <property type="molecule type" value="Genomic_DNA"/>
</dbReference>
<evidence type="ECO:0000259" key="2">
    <source>
        <dbReference type="Pfam" id="PF12850"/>
    </source>
</evidence>
<dbReference type="InterPro" id="IPR024654">
    <property type="entry name" value="Calcineurin-like_PHP_lpxH"/>
</dbReference>
<dbReference type="Gene3D" id="3.60.21.10">
    <property type="match status" value="1"/>
</dbReference>
<dbReference type="Pfam" id="PF12850">
    <property type="entry name" value="Metallophos_2"/>
    <property type="match status" value="1"/>
</dbReference>
<dbReference type="RefSeq" id="WP_162007946.1">
    <property type="nucleotide sequence ID" value="NZ_CP045875.1"/>
</dbReference>
<name>A0A5Q2MY51_9FIRM</name>
<proteinExistence type="inferred from homology"/>
<protein>
    <submittedName>
        <fullName evidence="3">Metallophosphoesterase family protein</fullName>
    </submittedName>
</protein>
<evidence type="ECO:0000313" key="3">
    <source>
        <dbReference type="EMBL" id="QGG47794.1"/>
    </source>
</evidence>
<dbReference type="Proteomes" id="UP000366051">
    <property type="component" value="Chromosome"/>
</dbReference>
<evidence type="ECO:0000256" key="1">
    <source>
        <dbReference type="ARBA" id="ARBA00008950"/>
    </source>
</evidence>
<sequence length="203" mass="23309">MRYGIISDIHGNVNALKNALNLLRDVDQIVFLGDVPNHRNGKGFQETLEILHRENVKAVRGNCDAYVLSQYRSGEIDESLWNFYASWPIEDRKDNEILWVHGGPRDPLGERIVDEERAWKNFHAQDFRICFHGHQHTVTCFEYEQGDVRSISLQEGVAFYLHDHCRYIVGVGSVGDPRDSSRGSLVLYNQSTSEIVVKRLPID</sequence>